<evidence type="ECO:0000313" key="2">
    <source>
        <dbReference type="Proteomes" id="UP000179467"/>
    </source>
</evidence>
<comment type="caution">
    <text evidence="1">The sequence shown here is derived from an EMBL/GenBank/DDBJ whole genome shotgun (WGS) entry which is preliminary data.</text>
</comment>
<dbReference type="RefSeq" id="WP_070932309.1">
    <property type="nucleotide sequence ID" value="NZ_MIPT01000001.1"/>
</dbReference>
<dbReference type="OrthoDB" id="5732793at2"/>
<dbReference type="AlphaFoldDB" id="A0A1S1H8U0"/>
<keyword evidence="2" id="KW-1185">Reference proteome</keyword>
<sequence>MTDAPTSISLDAHLAIAGPAAESFARLWRTLWRQDHLPAELLELCRLTMARLHGDAGEQAAANIELGGHAPSPGRRDAVLSGTALDDPAFSPADKAVLLFAEYYWMDPQSITDEAADAVKAHFGEAGLVMLIEALGCIDGRIRAARCLRDLTAAAPVKETAHVG</sequence>
<gene>
    <name evidence="1" type="ORF">BHE75_00613</name>
</gene>
<name>A0A1S1H8U0_9SPHN</name>
<evidence type="ECO:0000313" key="1">
    <source>
        <dbReference type="EMBL" id="OHT18639.1"/>
    </source>
</evidence>
<protein>
    <submittedName>
        <fullName evidence="1">Uncharacterized protein</fullName>
    </submittedName>
</protein>
<dbReference type="InterPro" id="IPR029032">
    <property type="entry name" value="AhpD-like"/>
</dbReference>
<dbReference type="SUPFAM" id="SSF69118">
    <property type="entry name" value="AhpD-like"/>
    <property type="match status" value="1"/>
</dbReference>
<dbReference type="Proteomes" id="UP000179467">
    <property type="component" value="Unassembled WGS sequence"/>
</dbReference>
<accession>A0A1S1H8U0</accession>
<organism evidence="1 2">
    <name type="scientific">Edaphosphingomonas haloaromaticamans</name>
    <dbReference type="NCBI Taxonomy" id="653954"/>
    <lineage>
        <taxon>Bacteria</taxon>
        <taxon>Pseudomonadati</taxon>
        <taxon>Pseudomonadota</taxon>
        <taxon>Alphaproteobacteria</taxon>
        <taxon>Sphingomonadales</taxon>
        <taxon>Rhizorhabdaceae</taxon>
        <taxon>Edaphosphingomonas</taxon>
    </lineage>
</organism>
<dbReference type="EMBL" id="MIPT01000001">
    <property type="protein sequence ID" value="OHT18639.1"/>
    <property type="molecule type" value="Genomic_DNA"/>
</dbReference>
<reference evidence="1 2" key="1">
    <citation type="submission" date="2016-09" db="EMBL/GenBank/DDBJ databases">
        <title>Metabolic pathway, cell adaptation mechanisms and a novel monoxygenase revealed through proteogenomic-transcription analysis of a Sphingomonas haloaromaticamans strain degrading the fungicide ortho-phenylphenol.</title>
        <authorList>
            <person name="Perruchon C."/>
            <person name="Papadopoulou E.S."/>
            <person name="Rousidou C."/>
            <person name="Vasileiadis S."/>
            <person name="Tanou G."/>
            <person name="Amoutzias G."/>
            <person name="Molassiotis A."/>
            <person name="Karpouzas D.G."/>
        </authorList>
    </citation>
    <scope>NUCLEOTIDE SEQUENCE [LARGE SCALE GENOMIC DNA]</scope>
    <source>
        <strain evidence="1 2">P3</strain>
    </source>
</reference>
<dbReference type="Gene3D" id="1.20.1290.10">
    <property type="entry name" value="AhpD-like"/>
    <property type="match status" value="1"/>
</dbReference>
<proteinExistence type="predicted"/>